<name>A0ABS9T999_9PSEU</name>
<keyword evidence="2" id="KW-0597">Phosphoprotein</keyword>
<dbReference type="PROSITE" id="PS00012">
    <property type="entry name" value="PHOSPHOPANTETHEINE"/>
    <property type="match status" value="1"/>
</dbReference>
<dbReference type="SUPFAM" id="SSF47336">
    <property type="entry name" value="ACP-like"/>
    <property type="match status" value="1"/>
</dbReference>
<dbReference type="PROSITE" id="PS50075">
    <property type="entry name" value="CARRIER"/>
    <property type="match status" value="1"/>
</dbReference>
<dbReference type="InterPro" id="IPR006162">
    <property type="entry name" value="Ppantetheine_attach_site"/>
</dbReference>
<protein>
    <submittedName>
        <fullName evidence="4">Acyl carrier protein</fullName>
    </submittedName>
</protein>
<dbReference type="InterPro" id="IPR020806">
    <property type="entry name" value="PKS_PP-bd"/>
</dbReference>
<dbReference type="Pfam" id="PF00550">
    <property type="entry name" value="PP-binding"/>
    <property type="match status" value="1"/>
</dbReference>
<dbReference type="InterPro" id="IPR009081">
    <property type="entry name" value="PP-bd_ACP"/>
</dbReference>
<evidence type="ECO:0000313" key="5">
    <source>
        <dbReference type="Proteomes" id="UP001299970"/>
    </source>
</evidence>
<dbReference type="SMART" id="SM00823">
    <property type="entry name" value="PKS_PP"/>
    <property type="match status" value="1"/>
</dbReference>
<comment type="caution">
    <text evidence="4">The sequence shown here is derived from an EMBL/GenBank/DDBJ whole genome shotgun (WGS) entry which is preliminary data.</text>
</comment>
<keyword evidence="5" id="KW-1185">Reference proteome</keyword>
<sequence length="93" mass="9814">MTIQPAPIALSEHAVRRWMTSRIAVLLQVPAAAVHADAVLGELGLSSIQAVELAADLESWSGLPIPATLVYECPTVRDAARQVAALAPRPLPL</sequence>
<reference evidence="4 5" key="1">
    <citation type="submission" date="2022-03" db="EMBL/GenBank/DDBJ databases">
        <title>Pseudonocardia alaer sp. nov., a novel actinomycete isolated from reed forest soil.</title>
        <authorList>
            <person name="Wang L."/>
        </authorList>
    </citation>
    <scope>NUCLEOTIDE SEQUENCE [LARGE SCALE GENOMIC DNA]</scope>
    <source>
        <strain evidence="4 5">Y-16303</strain>
    </source>
</reference>
<dbReference type="InterPro" id="IPR036736">
    <property type="entry name" value="ACP-like_sf"/>
</dbReference>
<dbReference type="RefSeq" id="WP_241035134.1">
    <property type="nucleotide sequence ID" value="NZ_BAAAJF010000018.1"/>
</dbReference>
<proteinExistence type="predicted"/>
<evidence type="ECO:0000313" key="4">
    <source>
        <dbReference type="EMBL" id="MCH6165099.1"/>
    </source>
</evidence>
<gene>
    <name evidence="4" type="ORF">MMF94_05330</name>
</gene>
<organism evidence="4 5">
    <name type="scientific">Pseudonocardia alaniniphila</name>
    <dbReference type="NCBI Taxonomy" id="75291"/>
    <lineage>
        <taxon>Bacteria</taxon>
        <taxon>Bacillati</taxon>
        <taxon>Actinomycetota</taxon>
        <taxon>Actinomycetes</taxon>
        <taxon>Pseudonocardiales</taxon>
        <taxon>Pseudonocardiaceae</taxon>
        <taxon>Pseudonocardia</taxon>
    </lineage>
</organism>
<evidence type="ECO:0000256" key="1">
    <source>
        <dbReference type="ARBA" id="ARBA00022450"/>
    </source>
</evidence>
<accession>A0ABS9T999</accession>
<feature type="domain" description="Carrier" evidence="3">
    <location>
        <begin position="10"/>
        <end position="87"/>
    </location>
</feature>
<dbReference type="Gene3D" id="1.10.1200.10">
    <property type="entry name" value="ACP-like"/>
    <property type="match status" value="1"/>
</dbReference>
<dbReference type="EMBL" id="JAKXMK010000004">
    <property type="protein sequence ID" value="MCH6165099.1"/>
    <property type="molecule type" value="Genomic_DNA"/>
</dbReference>
<evidence type="ECO:0000259" key="3">
    <source>
        <dbReference type="PROSITE" id="PS50075"/>
    </source>
</evidence>
<keyword evidence="1" id="KW-0596">Phosphopantetheine</keyword>
<dbReference type="Proteomes" id="UP001299970">
    <property type="component" value="Unassembled WGS sequence"/>
</dbReference>
<evidence type="ECO:0000256" key="2">
    <source>
        <dbReference type="ARBA" id="ARBA00022553"/>
    </source>
</evidence>